<dbReference type="PANTHER" id="PTHR33074:SF63">
    <property type="entry name" value="OS02G0113300 PROTEIN"/>
    <property type="match status" value="1"/>
</dbReference>
<dbReference type="AlphaFoldDB" id="A0A0D9VB99"/>
<feature type="compositionally biased region" description="Basic and acidic residues" evidence="1">
    <location>
        <begin position="328"/>
        <end position="339"/>
    </location>
</feature>
<feature type="region of interest" description="Disordered" evidence="1">
    <location>
        <begin position="312"/>
        <end position="339"/>
    </location>
</feature>
<sequence length="511" mass="57327">MMMMMDDDDDDDGVPFTSTFDKDLLLPLLVPPPLPAADGGVSPIWVYLDSRAYIAPEHITNATTASSTTRNGIDIHVSFCLATPPRLSYLCVHCPRPGGGGYQIVLDPQVISTHADLALLRVPLPNDGLHCGFRSYDFFVYTARPRPGASSLHRLPNPHASPFSSNAVSILRCSANRYVIAALMHTLRGDMEFNLQRYDSDIGHWTSTPVLVDKPQRDTVLPIPDTATELLFHDTTKVITLGGPRGTIGWVDLWRGILLCDVLDKVPVLRDLPLPKPARRNRSSFCRGCPHSYRDITVVLQDASSCIKYVEMETRPGDPPPSQRRQPQHSDDDSGSEEKEQKQVAYYWKANIWSMPIPVGSWEDWHKEFKLDVTDIAVDKVKYSELLPKIGIDPEETLRRLMTGQPTLAMDGSAISFLSKINYMDDKGWIVYVGLKNKALQNVVELDHRKNSSFMRYYITTDISKYLIKATGETGTLVKTGVMIQGRRKNKSGKKKEQIRQTAMGRGKEMR</sequence>
<evidence type="ECO:0000256" key="1">
    <source>
        <dbReference type="SAM" id="MobiDB-lite"/>
    </source>
</evidence>
<reference evidence="4" key="2">
    <citation type="submission" date="2013-12" db="EMBL/GenBank/DDBJ databases">
        <authorList>
            <person name="Yu Y."/>
            <person name="Lee S."/>
            <person name="de Baynast K."/>
            <person name="Wissotski M."/>
            <person name="Liu L."/>
            <person name="Talag J."/>
            <person name="Goicoechea J."/>
            <person name="Angelova A."/>
            <person name="Jetty R."/>
            <person name="Kudrna D."/>
            <person name="Golser W."/>
            <person name="Rivera L."/>
            <person name="Zhang J."/>
            <person name="Wing R."/>
        </authorList>
    </citation>
    <scope>NUCLEOTIDE SEQUENCE</scope>
</reference>
<dbReference type="Gramene" id="LPERR02G00820.1">
    <property type="protein sequence ID" value="LPERR02G00820.1"/>
    <property type="gene ID" value="LPERR02G00820"/>
</dbReference>
<feature type="domain" description="DUF1618" evidence="2">
    <location>
        <begin position="250"/>
        <end position="409"/>
    </location>
</feature>
<dbReference type="InterPro" id="IPR011676">
    <property type="entry name" value="DUF1618"/>
</dbReference>
<dbReference type="EnsemblPlants" id="LPERR02G00820.1">
    <property type="protein sequence ID" value="LPERR02G00820.1"/>
    <property type="gene ID" value="LPERR02G00820"/>
</dbReference>
<proteinExistence type="predicted"/>
<organism evidence="3 4">
    <name type="scientific">Leersia perrieri</name>
    <dbReference type="NCBI Taxonomy" id="77586"/>
    <lineage>
        <taxon>Eukaryota</taxon>
        <taxon>Viridiplantae</taxon>
        <taxon>Streptophyta</taxon>
        <taxon>Embryophyta</taxon>
        <taxon>Tracheophyta</taxon>
        <taxon>Spermatophyta</taxon>
        <taxon>Magnoliopsida</taxon>
        <taxon>Liliopsida</taxon>
        <taxon>Poales</taxon>
        <taxon>Poaceae</taxon>
        <taxon>BOP clade</taxon>
        <taxon>Oryzoideae</taxon>
        <taxon>Oryzeae</taxon>
        <taxon>Oryzinae</taxon>
        <taxon>Leersia</taxon>
    </lineage>
</organism>
<dbReference type="HOGENOM" id="CLU_008956_6_0_1"/>
<name>A0A0D9VB99_9ORYZ</name>
<keyword evidence="4" id="KW-1185">Reference proteome</keyword>
<feature type="region of interest" description="Disordered" evidence="1">
    <location>
        <begin position="486"/>
        <end position="511"/>
    </location>
</feature>
<reference evidence="3 4" key="1">
    <citation type="submission" date="2012-08" db="EMBL/GenBank/DDBJ databases">
        <title>Oryza genome evolution.</title>
        <authorList>
            <person name="Wing R.A."/>
        </authorList>
    </citation>
    <scope>NUCLEOTIDE SEQUENCE</scope>
</reference>
<dbReference type="Pfam" id="PF07762">
    <property type="entry name" value="DUF1618"/>
    <property type="match status" value="1"/>
</dbReference>
<accession>A0A0D9VB99</accession>
<protein>
    <recommendedName>
        <fullName evidence="2">DUF1618 domain-containing protein</fullName>
    </recommendedName>
</protein>
<evidence type="ECO:0000259" key="2">
    <source>
        <dbReference type="Pfam" id="PF07762"/>
    </source>
</evidence>
<dbReference type="Proteomes" id="UP000032180">
    <property type="component" value="Chromosome 2"/>
</dbReference>
<evidence type="ECO:0000313" key="4">
    <source>
        <dbReference type="Proteomes" id="UP000032180"/>
    </source>
</evidence>
<evidence type="ECO:0000313" key="3">
    <source>
        <dbReference type="EnsemblPlants" id="LPERR02G00820.1"/>
    </source>
</evidence>
<reference evidence="3" key="3">
    <citation type="submission" date="2015-04" db="UniProtKB">
        <authorList>
            <consortium name="EnsemblPlants"/>
        </authorList>
    </citation>
    <scope>IDENTIFICATION</scope>
</reference>
<dbReference type="eggNOG" id="ENOG502R3AR">
    <property type="taxonomic scope" value="Eukaryota"/>
</dbReference>
<dbReference type="PANTHER" id="PTHR33074">
    <property type="entry name" value="EXPRESSED PROTEIN-RELATED"/>
    <property type="match status" value="1"/>
</dbReference>
<dbReference type="Gene3D" id="1.10.260.200">
    <property type="match status" value="1"/>
</dbReference>